<protein>
    <submittedName>
        <fullName evidence="1">Uncharacterized protein</fullName>
    </submittedName>
</protein>
<dbReference type="Proteomes" id="UP000194546">
    <property type="component" value="Unassembled WGS sequence"/>
</dbReference>
<organism evidence="1 2">
    <name type="scientific">Caballeronia sordidicola</name>
    <name type="common">Burkholderia sordidicola</name>
    <dbReference type="NCBI Taxonomy" id="196367"/>
    <lineage>
        <taxon>Bacteria</taxon>
        <taxon>Pseudomonadati</taxon>
        <taxon>Pseudomonadota</taxon>
        <taxon>Betaproteobacteria</taxon>
        <taxon>Burkholderiales</taxon>
        <taxon>Burkholderiaceae</taxon>
        <taxon>Caballeronia</taxon>
    </lineage>
</organism>
<evidence type="ECO:0000313" key="1">
    <source>
        <dbReference type="EMBL" id="OTP71373.1"/>
    </source>
</evidence>
<proteinExistence type="predicted"/>
<dbReference type="EMBL" id="NBTY01000127">
    <property type="protein sequence ID" value="OTP71373.1"/>
    <property type="molecule type" value="Genomic_DNA"/>
</dbReference>
<gene>
    <name evidence="1" type="ORF">PAMC26510_23475</name>
</gene>
<sequence>MNRSESYWNSYESEANRFAAEMLMPQQMIESLGREVIDSYKAEHNVEKMPLTRFVDVMAVKFRVSRPAMEFRLKNVGIGTFE</sequence>
<accession>A0A242MK81</accession>
<dbReference type="AlphaFoldDB" id="A0A242MK81"/>
<reference evidence="1 2" key="1">
    <citation type="submission" date="2017-03" db="EMBL/GenBank/DDBJ databases">
        <title>Genome analysis of strain PAMC 26510.</title>
        <authorList>
            <person name="Oh H.-M."/>
            <person name="Yang J.-A."/>
        </authorList>
    </citation>
    <scope>NUCLEOTIDE SEQUENCE [LARGE SCALE GENOMIC DNA]</scope>
    <source>
        <strain evidence="1 2">PAMC 26510</strain>
    </source>
</reference>
<evidence type="ECO:0000313" key="2">
    <source>
        <dbReference type="Proteomes" id="UP000194546"/>
    </source>
</evidence>
<comment type="caution">
    <text evidence="1">The sequence shown here is derived from an EMBL/GenBank/DDBJ whole genome shotgun (WGS) entry which is preliminary data.</text>
</comment>
<name>A0A242MK81_CABSO</name>